<name>A0A2M6P2H7_9BACT</name>
<comment type="caution">
    <text evidence="2">The sequence shown here is derived from an EMBL/GenBank/DDBJ whole genome shotgun (WGS) entry which is preliminary data.</text>
</comment>
<feature type="non-terminal residue" evidence="2">
    <location>
        <position position="1"/>
    </location>
</feature>
<dbReference type="Proteomes" id="UP000228528">
    <property type="component" value="Unassembled WGS sequence"/>
</dbReference>
<accession>A0A2M6P2H7</accession>
<dbReference type="Gene3D" id="2.40.420.20">
    <property type="match status" value="1"/>
</dbReference>
<dbReference type="InterPro" id="IPR058627">
    <property type="entry name" value="MdtA-like_C"/>
</dbReference>
<organism evidence="2 3">
    <name type="scientific">Candidatus Magasanikbacteria bacterium CG10_big_fil_rev_8_21_14_0_10_38_6</name>
    <dbReference type="NCBI Taxonomy" id="1974647"/>
    <lineage>
        <taxon>Bacteria</taxon>
        <taxon>Candidatus Magasanikiibacteriota</taxon>
    </lineage>
</organism>
<evidence type="ECO:0000313" key="3">
    <source>
        <dbReference type="Proteomes" id="UP000228528"/>
    </source>
</evidence>
<reference evidence="3" key="1">
    <citation type="submission" date="2017-09" db="EMBL/GenBank/DDBJ databases">
        <title>Depth-based differentiation of microbial function through sediment-hosted aquifers and enrichment of novel symbionts in the deep terrestrial subsurface.</title>
        <authorList>
            <person name="Probst A.J."/>
            <person name="Ladd B."/>
            <person name="Jarett J.K."/>
            <person name="Geller-Mcgrath D.E."/>
            <person name="Sieber C.M.K."/>
            <person name="Emerson J.B."/>
            <person name="Anantharaman K."/>
            <person name="Thomas B.C."/>
            <person name="Malmstrom R."/>
            <person name="Stieglmeier M."/>
            <person name="Klingl A."/>
            <person name="Woyke T."/>
            <person name="Ryan C.M."/>
            <person name="Banfield J.F."/>
        </authorList>
    </citation>
    <scope>NUCLEOTIDE SEQUENCE [LARGE SCALE GENOMIC DNA]</scope>
</reference>
<dbReference type="Pfam" id="PF25967">
    <property type="entry name" value="RND-MFP_C"/>
    <property type="match status" value="1"/>
</dbReference>
<dbReference type="AlphaFoldDB" id="A0A2M6P2H7"/>
<evidence type="ECO:0000259" key="1">
    <source>
        <dbReference type="Pfam" id="PF25967"/>
    </source>
</evidence>
<sequence length="77" mass="8466">TANITVYTDKRANALVIPQRAILEDNGEKYVRVITNKKPFLYERRIVTTGLRGDDGGIEVLSGLSVGEEIITFLDGA</sequence>
<dbReference type="EMBL" id="PFBW01000004">
    <property type="protein sequence ID" value="PIR77878.1"/>
    <property type="molecule type" value="Genomic_DNA"/>
</dbReference>
<evidence type="ECO:0000313" key="2">
    <source>
        <dbReference type="EMBL" id="PIR77878.1"/>
    </source>
</evidence>
<protein>
    <recommendedName>
        <fullName evidence="1">Multidrug resistance protein MdtA-like C-terminal permuted SH3 domain-containing protein</fullName>
    </recommendedName>
</protein>
<gene>
    <name evidence="2" type="ORF">COU30_00085</name>
</gene>
<proteinExistence type="predicted"/>
<feature type="domain" description="Multidrug resistance protein MdtA-like C-terminal permuted SH3" evidence="1">
    <location>
        <begin position="13"/>
        <end position="72"/>
    </location>
</feature>